<dbReference type="PROSITE" id="PS50216">
    <property type="entry name" value="DHHC"/>
    <property type="match status" value="1"/>
</dbReference>
<feature type="transmembrane region" description="Helical" evidence="8">
    <location>
        <begin position="412"/>
        <end position="437"/>
    </location>
</feature>
<dbReference type="PROSITE" id="PS50088">
    <property type="entry name" value="ANK_REPEAT"/>
    <property type="match status" value="1"/>
</dbReference>
<dbReference type="Proteomes" id="UP001642484">
    <property type="component" value="Unassembled WGS sequence"/>
</dbReference>
<feature type="domain" description="Palmitoyltransferase DHHC" evidence="9">
    <location>
        <begin position="320"/>
        <end position="448"/>
    </location>
</feature>
<dbReference type="Gene3D" id="1.25.40.20">
    <property type="entry name" value="Ankyrin repeat-containing domain"/>
    <property type="match status" value="2"/>
</dbReference>
<accession>A0ABP0RQW9</accession>
<evidence type="ECO:0000313" key="10">
    <source>
        <dbReference type="EMBL" id="CAK9102439.1"/>
    </source>
</evidence>
<comment type="domain">
    <text evidence="8">The DHHC domain is required for palmitoyltransferase activity.</text>
</comment>
<proteinExistence type="inferred from homology"/>
<dbReference type="SUPFAM" id="SSF48403">
    <property type="entry name" value="Ankyrin repeat"/>
    <property type="match status" value="1"/>
</dbReference>
<evidence type="ECO:0000256" key="1">
    <source>
        <dbReference type="ARBA" id="ARBA00004141"/>
    </source>
</evidence>
<keyword evidence="3" id="KW-0677">Repeat</keyword>
<keyword evidence="5 7" id="KW-0040">ANK repeat</keyword>
<evidence type="ECO:0000313" key="11">
    <source>
        <dbReference type="EMBL" id="CAK9103284.1"/>
    </source>
</evidence>
<dbReference type="EC" id="2.3.1.225" evidence="8"/>
<dbReference type="EMBL" id="CAXAMN010026472">
    <property type="protein sequence ID" value="CAK9103284.1"/>
    <property type="molecule type" value="Genomic_DNA"/>
</dbReference>
<evidence type="ECO:0000256" key="5">
    <source>
        <dbReference type="ARBA" id="ARBA00023043"/>
    </source>
</evidence>
<reference evidence="10 12" key="1">
    <citation type="submission" date="2024-02" db="EMBL/GenBank/DDBJ databases">
        <authorList>
            <person name="Chen Y."/>
            <person name="Shah S."/>
            <person name="Dougan E. K."/>
            <person name="Thang M."/>
            <person name="Chan C."/>
        </authorList>
    </citation>
    <scope>NUCLEOTIDE SEQUENCE [LARGE SCALE GENOMIC DNA]</scope>
</reference>
<keyword evidence="12" id="KW-1185">Reference proteome</keyword>
<name>A0ABP0RQW9_9DINO</name>
<evidence type="ECO:0000256" key="7">
    <source>
        <dbReference type="PROSITE-ProRule" id="PRU00023"/>
    </source>
</evidence>
<comment type="similarity">
    <text evidence="8">Belongs to the DHHC palmitoyltransferase family.</text>
</comment>
<dbReference type="PANTHER" id="PTHR24161">
    <property type="entry name" value="ANK_REP_REGION DOMAIN-CONTAINING PROTEIN-RELATED"/>
    <property type="match status" value="1"/>
</dbReference>
<comment type="caution">
    <text evidence="10">The sequence shown here is derived from an EMBL/GenBank/DDBJ whole genome shotgun (WGS) entry which is preliminary data.</text>
</comment>
<dbReference type="EMBL" id="CAXAMN010026361">
    <property type="protein sequence ID" value="CAK9102439.1"/>
    <property type="molecule type" value="Genomic_DNA"/>
</dbReference>
<comment type="subcellular location">
    <subcellularLocation>
        <location evidence="1">Membrane</location>
        <topology evidence="1">Multi-pass membrane protein</topology>
    </subcellularLocation>
</comment>
<keyword evidence="2 8" id="KW-0812">Transmembrane</keyword>
<feature type="transmembrane region" description="Helical" evidence="8">
    <location>
        <begin position="368"/>
        <end position="392"/>
    </location>
</feature>
<feature type="repeat" description="ANK" evidence="7">
    <location>
        <begin position="130"/>
        <end position="162"/>
    </location>
</feature>
<dbReference type="Pfam" id="PF01529">
    <property type="entry name" value="DHHC"/>
    <property type="match status" value="1"/>
</dbReference>
<evidence type="ECO:0000256" key="3">
    <source>
        <dbReference type="ARBA" id="ARBA00022737"/>
    </source>
</evidence>
<evidence type="ECO:0000256" key="4">
    <source>
        <dbReference type="ARBA" id="ARBA00022989"/>
    </source>
</evidence>
<dbReference type="InterPro" id="IPR036770">
    <property type="entry name" value="Ankyrin_rpt-contain_sf"/>
</dbReference>
<dbReference type="InterPro" id="IPR002110">
    <property type="entry name" value="Ankyrin_rpt"/>
</dbReference>
<dbReference type="PANTHER" id="PTHR24161:SF124">
    <property type="entry name" value="TRANSIENT RECEPTOR POTENTIAL CHANNEL PYREXIA"/>
    <property type="match status" value="1"/>
</dbReference>
<evidence type="ECO:0000313" key="12">
    <source>
        <dbReference type="Proteomes" id="UP001642484"/>
    </source>
</evidence>
<keyword evidence="4 8" id="KW-1133">Transmembrane helix</keyword>
<evidence type="ECO:0000259" key="9">
    <source>
        <dbReference type="Pfam" id="PF01529"/>
    </source>
</evidence>
<protein>
    <recommendedName>
        <fullName evidence="8">Palmitoyltransferase</fullName>
        <ecNumber evidence="8">2.3.1.225</ecNumber>
    </recommendedName>
</protein>
<dbReference type="Pfam" id="PF12796">
    <property type="entry name" value="Ank_2"/>
    <property type="match status" value="1"/>
</dbReference>
<keyword evidence="8" id="KW-0012">Acyltransferase</keyword>
<sequence>MIHPREVLKAQAQLPRGGSDPRDGHVSFSLPRLPIMAACLPDSRLVQPLQMHGVPVDARDAFQPTSLMLAIKHDDISTVRDLLKAKANVKAQDGFGTTPLATAIQLGHHYSMFLLLEYGALCTLQTADHQGIRPLHIAASVGDLLVVKLLVKFHGNPVTKDHSGRSALDFAALSGHTDVLDFLINVLQDGDEDGDSDGHRHRLAGKRSVSSCQDMMQVSLDWLIHQVMYPDPLTRKAVPIFCHVACACAVWEHWLTSRPFRWLQMPKITTCFECLLPVVLGFAQCIIRMDPGVIQKQKDSGIKELISMLEKGVLRESLPKTRQLCTSTWVLKGLRTKYCRQTGTCIEEFDHFCILLDVPIGRGNHRPFLLLMFLEVVAQLSHSMLCICTLILEAPPAGIRGVVTNCTQHPMVACLFALHCATIPGIMFLILVQAALISQNLTMNEIMHMRRYEHFWSADQRFTNPFSKGSVVRNCLDFWWTRTRGRPRLGEPLTSL</sequence>
<dbReference type="InterPro" id="IPR001594">
    <property type="entry name" value="Palmitoyltrfase_DHHC"/>
</dbReference>
<evidence type="ECO:0000256" key="2">
    <source>
        <dbReference type="ARBA" id="ARBA00022692"/>
    </source>
</evidence>
<comment type="catalytic activity">
    <reaction evidence="8">
        <text>L-cysteinyl-[protein] + hexadecanoyl-CoA = S-hexadecanoyl-L-cysteinyl-[protein] + CoA</text>
        <dbReference type="Rhea" id="RHEA:36683"/>
        <dbReference type="Rhea" id="RHEA-COMP:10131"/>
        <dbReference type="Rhea" id="RHEA-COMP:11032"/>
        <dbReference type="ChEBI" id="CHEBI:29950"/>
        <dbReference type="ChEBI" id="CHEBI:57287"/>
        <dbReference type="ChEBI" id="CHEBI:57379"/>
        <dbReference type="ChEBI" id="CHEBI:74151"/>
        <dbReference type="EC" id="2.3.1.225"/>
    </reaction>
</comment>
<evidence type="ECO:0000256" key="6">
    <source>
        <dbReference type="ARBA" id="ARBA00023136"/>
    </source>
</evidence>
<dbReference type="PROSITE" id="PS50297">
    <property type="entry name" value="ANK_REP_REGION"/>
    <property type="match status" value="1"/>
</dbReference>
<organism evidence="10 12">
    <name type="scientific">Durusdinium trenchii</name>
    <dbReference type="NCBI Taxonomy" id="1381693"/>
    <lineage>
        <taxon>Eukaryota</taxon>
        <taxon>Sar</taxon>
        <taxon>Alveolata</taxon>
        <taxon>Dinophyceae</taxon>
        <taxon>Suessiales</taxon>
        <taxon>Symbiodiniaceae</taxon>
        <taxon>Durusdinium</taxon>
    </lineage>
</organism>
<gene>
    <name evidence="10" type="ORF">CCMP2556_LOCUS48208</name>
    <name evidence="11" type="ORF">CCMP2556_LOCUS48507</name>
</gene>
<evidence type="ECO:0000256" key="8">
    <source>
        <dbReference type="RuleBase" id="RU079119"/>
    </source>
</evidence>
<keyword evidence="8" id="KW-0808">Transferase</keyword>
<keyword evidence="6 8" id="KW-0472">Membrane</keyword>
<dbReference type="SMART" id="SM00248">
    <property type="entry name" value="ANK"/>
    <property type="match status" value="4"/>
</dbReference>